<proteinExistence type="predicted"/>
<sequence length="147" mass="17241">MRIGAKLESKTHTWCRFGTYTPTDSWQQLFHWAFPTEERLKNVFFCFFGSNIAYRYDQRLLNILLEQNRETVVWRDSSGGSIDRLDLGRAITTLITVTRRGLVITSLRTTRPPRHNHLSPRRTQSPARRFPRVKAYTKPSSNTMKPL</sequence>
<evidence type="ECO:0000313" key="2">
    <source>
        <dbReference type="EMBL" id="EYB98915.1"/>
    </source>
</evidence>
<feature type="compositionally biased region" description="Basic residues" evidence="1">
    <location>
        <begin position="111"/>
        <end position="120"/>
    </location>
</feature>
<comment type="caution">
    <text evidence="2">The sequence shown here is derived from an EMBL/GenBank/DDBJ whole genome shotgun (WGS) entry which is preliminary data.</text>
</comment>
<name>A0A016T897_9BILA</name>
<feature type="region of interest" description="Disordered" evidence="1">
    <location>
        <begin position="109"/>
        <end position="147"/>
    </location>
</feature>
<organism evidence="2 3">
    <name type="scientific">Ancylostoma ceylanicum</name>
    <dbReference type="NCBI Taxonomy" id="53326"/>
    <lineage>
        <taxon>Eukaryota</taxon>
        <taxon>Metazoa</taxon>
        <taxon>Ecdysozoa</taxon>
        <taxon>Nematoda</taxon>
        <taxon>Chromadorea</taxon>
        <taxon>Rhabditida</taxon>
        <taxon>Rhabditina</taxon>
        <taxon>Rhabditomorpha</taxon>
        <taxon>Strongyloidea</taxon>
        <taxon>Ancylostomatidae</taxon>
        <taxon>Ancylostomatinae</taxon>
        <taxon>Ancylostoma</taxon>
    </lineage>
</organism>
<evidence type="ECO:0000256" key="1">
    <source>
        <dbReference type="SAM" id="MobiDB-lite"/>
    </source>
</evidence>
<dbReference type="Proteomes" id="UP000024635">
    <property type="component" value="Unassembled WGS sequence"/>
</dbReference>
<reference evidence="3" key="1">
    <citation type="journal article" date="2015" name="Nat. Genet.">
        <title>The genome and transcriptome of the zoonotic hookworm Ancylostoma ceylanicum identify infection-specific gene families.</title>
        <authorList>
            <person name="Schwarz E.M."/>
            <person name="Hu Y."/>
            <person name="Antoshechkin I."/>
            <person name="Miller M.M."/>
            <person name="Sternberg P.W."/>
            <person name="Aroian R.V."/>
        </authorList>
    </citation>
    <scope>NUCLEOTIDE SEQUENCE</scope>
    <source>
        <strain evidence="3">HY135</strain>
    </source>
</reference>
<keyword evidence="3" id="KW-1185">Reference proteome</keyword>
<dbReference type="EMBL" id="JARK01001463">
    <property type="protein sequence ID" value="EYB98915.1"/>
    <property type="molecule type" value="Genomic_DNA"/>
</dbReference>
<accession>A0A016T897</accession>
<gene>
    <name evidence="2" type="primary">Acey_s0127.g1414</name>
    <name evidence="2" type="ORF">Y032_0127g1414</name>
</gene>
<feature type="compositionally biased region" description="Polar residues" evidence="1">
    <location>
        <begin position="138"/>
        <end position="147"/>
    </location>
</feature>
<dbReference type="AlphaFoldDB" id="A0A016T897"/>
<protein>
    <submittedName>
        <fullName evidence="2">Uncharacterized protein</fullName>
    </submittedName>
</protein>
<evidence type="ECO:0000313" key="3">
    <source>
        <dbReference type="Proteomes" id="UP000024635"/>
    </source>
</evidence>